<dbReference type="PANTHER" id="PTHR48485:SF1">
    <property type="entry name" value="INTERLEUKIN-12 SUBUNIT ALPHA"/>
    <property type="match status" value="1"/>
</dbReference>
<dbReference type="AlphaFoldDB" id="F6VK03"/>
<keyword evidence="5 11" id="KW-0964">Secreted</keyword>
<protein>
    <recommendedName>
        <fullName evidence="3 11">Interleukin-12 subunit alpha</fullName>
        <shortName evidence="11">IL-12A</shortName>
    </recommendedName>
</protein>
<dbReference type="Ensembl" id="ENSOANT00000003301.3">
    <property type="protein sequence ID" value="ENSOANP00000003300.2"/>
    <property type="gene ID" value="ENSOANG00000002081.3"/>
</dbReference>
<keyword evidence="9" id="KW-0325">Glycoprotein</keyword>
<evidence type="ECO:0000256" key="9">
    <source>
        <dbReference type="ARBA" id="ARBA00023180"/>
    </source>
</evidence>
<evidence type="ECO:0000256" key="2">
    <source>
        <dbReference type="ARBA" id="ARBA00007432"/>
    </source>
</evidence>
<dbReference type="GO" id="GO:0006955">
    <property type="term" value="P:immune response"/>
    <property type="evidence" value="ECO:0007669"/>
    <property type="project" value="InterPro"/>
</dbReference>
<evidence type="ECO:0000256" key="1">
    <source>
        <dbReference type="ARBA" id="ARBA00004613"/>
    </source>
</evidence>
<dbReference type="Gene3D" id="1.20.1250.10">
    <property type="match status" value="1"/>
</dbReference>
<comment type="subunit">
    <text evidence="10">Heterodimer with IL12B; disulfide-linked. This heterodimer is known as interleukin IL-12. Heterodimer with EBI3/IL27B; not disulfide-linked. This heterodimer is known as interleukin IL-35. Interacts with NBR1; this interaction promotes IL-12 secretion.</text>
</comment>
<dbReference type="InterPro" id="IPR004281">
    <property type="entry name" value="IL-12_alpha"/>
</dbReference>
<dbReference type="GO" id="GO:0005143">
    <property type="term" value="F:interleukin-12 receptor binding"/>
    <property type="evidence" value="ECO:0000318"/>
    <property type="project" value="GO_Central"/>
</dbReference>
<evidence type="ECO:0000256" key="6">
    <source>
        <dbReference type="ARBA" id="ARBA00022729"/>
    </source>
</evidence>
<reference evidence="12" key="3">
    <citation type="submission" date="2025-09" db="UniProtKB">
        <authorList>
            <consortium name="Ensembl"/>
        </authorList>
    </citation>
    <scope>IDENTIFICATION</scope>
    <source>
        <strain evidence="12">Glennie</strain>
    </source>
</reference>
<comment type="similarity">
    <text evidence="2 11">Belongs to the IL-6 superfamily.</text>
</comment>
<evidence type="ECO:0000256" key="10">
    <source>
        <dbReference type="ARBA" id="ARBA00047077"/>
    </source>
</evidence>
<dbReference type="GO" id="GO:0035722">
    <property type="term" value="P:interleukin-12-mediated signaling pathway"/>
    <property type="evidence" value="ECO:0000318"/>
    <property type="project" value="GO_Central"/>
</dbReference>
<evidence type="ECO:0000313" key="12">
    <source>
        <dbReference type="Ensembl" id="ENSOANP00000003300.2"/>
    </source>
</evidence>
<comment type="subunit">
    <text evidence="11">Heterodimer with IL12B; disulfide-linked. The heterodimer is known as interleukin IL-12.</text>
</comment>
<comment type="function">
    <text evidence="11">Heterodimerizes with IL12B to form the IL-12 cytokine or with EBI3/IL27B to form the IL-35 cytokine. IL-12 is primarily produced by professional antigen-presenting cells (APCs) such as B-cells and dendritic cells (DCs) as well as macrophages and granulocytes and regulates T-cell and natural killer-cell responses, induces the production of interferon-gamma (IFN-gamma), favors the differentiation of T-helper 1 (Th1) cells and is an important link between innate resistance and adaptive immunity. Mechanistically, exerts its biological effects through a receptor composed of IL12R1 and IL12R2 subunits. Binding to the receptor results in the rapid tyrosine phosphorylation of a number of cellular substrates including the JAK family kinases TYK2 and JAK2. In turn, recruited STAT4 gets phosphorylated and translocates to the nucleus where it regulates cytokine/growth factor responsive genes. As part of IL-35, plays essential roles in maintaining the immune homeostasis of the liver microenvironment and functions also as an immune-suppressive cytokine. Mediates biological events through unconventional receptors composed of IL12RB2 and gp130/IL6ST heterodimers or homodimers. Signaling requires the transcription factors STAT1 and STAT4, which form a unique heterodimer that binds to distinct DNA sites.</text>
</comment>
<dbReference type="InterPro" id="IPR009079">
    <property type="entry name" value="4_helix_cytokine-like_core"/>
</dbReference>
<dbReference type="SUPFAM" id="SSF47266">
    <property type="entry name" value="4-helical cytokines"/>
    <property type="match status" value="1"/>
</dbReference>
<dbReference type="FunCoup" id="F6VK03">
    <property type="interactions" value="485"/>
</dbReference>
<dbReference type="eggNOG" id="ENOG502S8JN">
    <property type="taxonomic scope" value="Eukaryota"/>
</dbReference>
<dbReference type="Pfam" id="PF03039">
    <property type="entry name" value="IL12"/>
    <property type="match status" value="1"/>
</dbReference>
<organism evidence="12 13">
    <name type="scientific">Ornithorhynchus anatinus</name>
    <name type="common">Duckbill platypus</name>
    <dbReference type="NCBI Taxonomy" id="9258"/>
    <lineage>
        <taxon>Eukaryota</taxon>
        <taxon>Metazoa</taxon>
        <taxon>Chordata</taxon>
        <taxon>Craniata</taxon>
        <taxon>Vertebrata</taxon>
        <taxon>Euteleostomi</taxon>
        <taxon>Mammalia</taxon>
        <taxon>Monotremata</taxon>
        <taxon>Ornithorhynchidae</taxon>
        <taxon>Ornithorhynchus</taxon>
    </lineage>
</organism>
<keyword evidence="7 11" id="KW-0339">Growth factor</keyword>
<evidence type="ECO:0000256" key="11">
    <source>
        <dbReference type="RuleBase" id="RU363133"/>
    </source>
</evidence>
<dbReference type="InterPro" id="IPR050676">
    <property type="entry name" value="IL-12"/>
</dbReference>
<dbReference type="GeneTree" id="ENSGT00390000016906"/>
<evidence type="ECO:0000256" key="8">
    <source>
        <dbReference type="ARBA" id="ARBA00023157"/>
    </source>
</evidence>
<gene>
    <name evidence="11 12" type="primary">IL12A</name>
</gene>
<dbReference type="OMA" id="TMNESCL"/>
<accession>F6VK03</accession>
<dbReference type="HOGENOM" id="CLU_108538_0_0_1"/>
<dbReference type="PANTHER" id="PTHR48485">
    <property type="entry name" value="INTERLEUKIN-12 SUBUNIT BETA-RELATED"/>
    <property type="match status" value="1"/>
</dbReference>
<dbReference type="GO" id="GO:0008083">
    <property type="term" value="F:growth factor activity"/>
    <property type="evidence" value="ECO:0007669"/>
    <property type="project" value="UniProtKB-KW"/>
</dbReference>
<evidence type="ECO:0000256" key="4">
    <source>
        <dbReference type="ARBA" id="ARBA00022514"/>
    </source>
</evidence>
<evidence type="ECO:0000256" key="3">
    <source>
        <dbReference type="ARBA" id="ARBA00014463"/>
    </source>
</evidence>
<dbReference type="InParanoid" id="F6VK03"/>
<reference evidence="12 13" key="1">
    <citation type="journal article" date="2008" name="Nature">
        <title>Genome analysis of the platypus reveals unique signatures of evolution.</title>
        <authorList>
            <person name="Warren W.C."/>
            <person name="Hillier L.W."/>
            <person name="Marshall Graves J.A."/>
            <person name="Birney E."/>
            <person name="Ponting C.P."/>
            <person name="Grutzner F."/>
            <person name="Belov K."/>
            <person name="Miller W."/>
            <person name="Clarke L."/>
            <person name="Chinwalla A.T."/>
            <person name="Yang S.P."/>
            <person name="Heger A."/>
            <person name="Locke D.P."/>
            <person name="Miethke P."/>
            <person name="Waters P.D."/>
            <person name="Veyrunes F."/>
            <person name="Fulton L."/>
            <person name="Fulton B."/>
            <person name="Graves T."/>
            <person name="Wallis J."/>
            <person name="Puente X.S."/>
            <person name="Lopez-Otin C."/>
            <person name="Ordonez G.R."/>
            <person name="Eichler E.E."/>
            <person name="Chen L."/>
            <person name="Cheng Z."/>
            <person name="Deakin J.E."/>
            <person name="Alsop A."/>
            <person name="Thompson K."/>
            <person name="Kirby P."/>
            <person name="Papenfuss A.T."/>
            <person name="Wakefield M.J."/>
            <person name="Olender T."/>
            <person name="Lancet D."/>
            <person name="Huttley G.A."/>
            <person name="Smit A.F."/>
            <person name="Pask A."/>
            <person name="Temple-Smith P."/>
            <person name="Batzer M.A."/>
            <person name="Walker J.A."/>
            <person name="Konkel M.K."/>
            <person name="Harris R.S."/>
            <person name="Whittington C.M."/>
            <person name="Wong E.S."/>
            <person name="Gemmell N.J."/>
            <person name="Buschiazzo E."/>
            <person name="Vargas Jentzsch I.M."/>
            <person name="Merkel A."/>
            <person name="Schmitz J."/>
            <person name="Zemann A."/>
            <person name="Churakov G."/>
            <person name="Kriegs J.O."/>
            <person name="Brosius J."/>
            <person name="Murchison E.P."/>
            <person name="Sachidanandam R."/>
            <person name="Smith C."/>
            <person name="Hannon G.J."/>
            <person name="Tsend-Ayush E."/>
            <person name="McMillan D."/>
            <person name="Attenborough R."/>
            <person name="Rens W."/>
            <person name="Ferguson-Smith M."/>
            <person name="Lefevre C.M."/>
            <person name="Sharp J.A."/>
            <person name="Nicholas K.R."/>
            <person name="Ray D.A."/>
            <person name="Kube M."/>
            <person name="Reinhardt R."/>
            <person name="Pringle T.H."/>
            <person name="Taylor J."/>
            <person name="Jones R.C."/>
            <person name="Nixon B."/>
            <person name="Dacheux J.L."/>
            <person name="Niwa H."/>
            <person name="Sekita Y."/>
            <person name="Huang X."/>
            <person name="Stark A."/>
            <person name="Kheradpour P."/>
            <person name="Kellis M."/>
            <person name="Flicek P."/>
            <person name="Chen Y."/>
            <person name="Webber C."/>
            <person name="Hardison R."/>
            <person name="Nelson J."/>
            <person name="Hallsworth-Pepin K."/>
            <person name="Delehaunty K."/>
            <person name="Markovic C."/>
            <person name="Minx P."/>
            <person name="Feng Y."/>
            <person name="Kremitzki C."/>
            <person name="Mitreva M."/>
            <person name="Glasscock J."/>
            <person name="Wylie T."/>
            <person name="Wohldmann P."/>
            <person name="Thiru P."/>
            <person name="Nhan M.N."/>
            <person name="Pohl C.S."/>
            <person name="Smith S.M."/>
            <person name="Hou S."/>
            <person name="Nefedov M."/>
            <person name="de Jong P.J."/>
            <person name="Renfree M.B."/>
            <person name="Mardis E.R."/>
            <person name="Wilson R.K."/>
        </authorList>
    </citation>
    <scope>NUCLEOTIDE SEQUENCE [LARGE SCALE GENOMIC DNA]</scope>
    <source>
        <strain evidence="12 13">Glennie</strain>
    </source>
</reference>
<keyword evidence="6" id="KW-0732">Signal</keyword>
<evidence type="ECO:0000256" key="7">
    <source>
        <dbReference type="ARBA" id="ARBA00023030"/>
    </source>
</evidence>
<evidence type="ECO:0000313" key="13">
    <source>
        <dbReference type="Proteomes" id="UP000002279"/>
    </source>
</evidence>
<dbReference type="GO" id="GO:0043514">
    <property type="term" value="C:interleukin-12 complex"/>
    <property type="evidence" value="ECO:0000318"/>
    <property type="project" value="GO_Central"/>
</dbReference>
<name>F6VK03_ORNAN</name>
<sequence length="240" mass="27015">MGQMLPKRDRGCADACCRPAGILPATDESQKSFCPEGILFTAAIILLGQLSCLRTYPLNPQPNPRHPDVAKKLLGAISGTWQKASQILELYSCTPEEIDHEDITRNQINTMKACFLEELTKNGTCVKTEAYLNLSQRCLKSISEDLEKYKVEFKAINKTLSSDHRRQISLDHNMLAAIDELMQALNIPAPSETPDTLPTSTTSYRTDDFYKTKIKLCILLQAFRIRVVTINRLMNYQNSS</sequence>
<keyword evidence="8 11" id="KW-1015">Disulfide bond</keyword>
<dbReference type="GO" id="GO:0005125">
    <property type="term" value="F:cytokine activity"/>
    <property type="evidence" value="ECO:0007669"/>
    <property type="project" value="UniProtKB-KW"/>
</dbReference>
<keyword evidence="13" id="KW-1185">Reference proteome</keyword>
<dbReference type="Bgee" id="ENSOANG00000002081">
    <property type="expression patterns" value="Expressed in testis and 7 other cell types or tissues"/>
</dbReference>
<comment type="subcellular location">
    <subcellularLocation>
        <location evidence="1 11">Secreted</location>
    </subcellularLocation>
</comment>
<evidence type="ECO:0000256" key="5">
    <source>
        <dbReference type="ARBA" id="ARBA00022525"/>
    </source>
</evidence>
<keyword evidence="4 11" id="KW-0202">Cytokine</keyword>
<reference evidence="12" key="2">
    <citation type="submission" date="2025-08" db="UniProtKB">
        <authorList>
            <consortium name="Ensembl"/>
        </authorList>
    </citation>
    <scope>IDENTIFICATION</scope>
    <source>
        <strain evidence="12">Glennie</strain>
    </source>
</reference>
<dbReference type="STRING" id="9258.ENSOANP00000003300"/>
<proteinExistence type="inferred from homology"/>
<dbReference type="Proteomes" id="UP000002279">
    <property type="component" value="Chromosome 1"/>
</dbReference>